<dbReference type="Gene3D" id="1.25.40.10">
    <property type="entry name" value="Tetratricopeptide repeat domain"/>
    <property type="match status" value="1"/>
</dbReference>
<evidence type="ECO:0000313" key="2">
    <source>
        <dbReference type="Proteomes" id="UP001500604"/>
    </source>
</evidence>
<gene>
    <name evidence="1" type="ORF">GCM10023116_25260</name>
</gene>
<dbReference type="SUPFAM" id="SSF48452">
    <property type="entry name" value="TPR-like"/>
    <property type="match status" value="1"/>
</dbReference>
<comment type="caution">
    <text evidence="1">The sequence shown here is derived from an EMBL/GenBank/DDBJ whole genome shotgun (WGS) entry which is preliminary data.</text>
</comment>
<dbReference type="EMBL" id="BAABFL010000378">
    <property type="protein sequence ID" value="GAA4650243.1"/>
    <property type="molecule type" value="Genomic_DNA"/>
</dbReference>
<keyword evidence="2" id="KW-1185">Reference proteome</keyword>
<accession>A0ABP8V460</accession>
<sequence length="383" mass="43209">MQDLRQKAMACYRQGQFADAAGYFQKLIQASPEDAPPVNDLKYLSMALYACNDYVTALDVTRVLQRYLPDDSEVAVNLGTLQLMTGDVTGSLETLQQLIQREPGHVIALDSMTHLAYSTGHHDAAKHYGRLSLEAKDAAVCSPERLGVLEKRTGMKPDTVMEGSTGDGLQVISYSLWGDNPVYLRGAVRNAYAALVVYPGWRCRFYCGESVPAATLTALREAGAELIKMPEDQGFFYGLFWRFLVADDPTVSRYIIRDVDSPLTLQERSAVDQWMRSGKSFHLIRDWYSHSELILAGLWGGVRGALPELKPLFDEYYRGNTKERTIDQLFLRENVWPYIRTNHVAHDDYFRFGNTVEFNDGSKNAPGVHIGQNWDAFLQTLQR</sequence>
<reference evidence="2" key="1">
    <citation type="journal article" date="2019" name="Int. J. Syst. Evol. Microbiol.">
        <title>The Global Catalogue of Microorganisms (GCM) 10K type strain sequencing project: providing services to taxonomists for standard genome sequencing and annotation.</title>
        <authorList>
            <consortium name="The Broad Institute Genomics Platform"/>
            <consortium name="The Broad Institute Genome Sequencing Center for Infectious Disease"/>
            <person name="Wu L."/>
            <person name="Ma J."/>
        </authorList>
    </citation>
    <scope>NUCLEOTIDE SEQUENCE [LARGE SCALE GENOMIC DNA]</scope>
    <source>
        <strain evidence="2">JCM 17805</strain>
    </source>
</reference>
<evidence type="ECO:0000313" key="1">
    <source>
        <dbReference type="EMBL" id="GAA4650243.1"/>
    </source>
</evidence>
<organism evidence="1 2">
    <name type="scientific">Kistimonas scapharcae</name>
    <dbReference type="NCBI Taxonomy" id="1036133"/>
    <lineage>
        <taxon>Bacteria</taxon>
        <taxon>Pseudomonadati</taxon>
        <taxon>Pseudomonadota</taxon>
        <taxon>Gammaproteobacteria</taxon>
        <taxon>Oceanospirillales</taxon>
        <taxon>Endozoicomonadaceae</taxon>
        <taxon>Kistimonas</taxon>
    </lineage>
</organism>
<dbReference type="InterPro" id="IPR011990">
    <property type="entry name" value="TPR-like_helical_dom_sf"/>
</dbReference>
<name>A0ABP8V460_9GAMM</name>
<dbReference type="Pfam" id="PF13174">
    <property type="entry name" value="TPR_6"/>
    <property type="match status" value="1"/>
</dbReference>
<proteinExistence type="predicted"/>
<protein>
    <submittedName>
        <fullName evidence="1">Tetratricopeptide repeat protein</fullName>
    </submittedName>
</protein>
<dbReference type="RefSeq" id="WP_345196363.1">
    <property type="nucleotide sequence ID" value="NZ_BAABFL010000378.1"/>
</dbReference>
<dbReference type="InterPro" id="IPR019734">
    <property type="entry name" value="TPR_rpt"/>
</dbReference>
<dbReference type="Proteomes" id="UP001500604">
    <property type="component" value="Unassembled WGS sequence"/>
</dbReference>
<dbReference type="SMART" id="SM00028">
    <property type="entry name" value="TPR"/>
    <property type="match status" value="2"/>
</dbReference>